<dbReference type="EMBL" id="SDEE01000189">
    <property type="protein sequence ID" value="RXW19667.1"/>
    <property type="molecule type" value="Genomic_DNA"/>
</dbReference>
<comment type="caution">
    <text evidence="2">The sequence shown here is derived from an EMBL/GenBank/DDBJ whole genome shotgun (WGS) entry which is preliminary data.</text>
</comment>
<dbReference type="PROSITE" id="PS50097">
    <property type="entry name" value="BTB"/>
    <property type="match status" value="1"/>
</dbReference>
<feature type="non-terminal residue" evidence="2">
    <location>
        <position position="1"/>
    </location>
</feature>
<feature type="domain" description="BTB" evidence="1">
    <location>
        <begin position="56"/>
        <end position="129"/>
    </location>
</feature>
<evidence type="ECO:0000313" key="2">
    <source>
        <dbReference type="EMBL" id="RXW19667.1"/>
    </source>
</evidence>
<dbReference type="CDD" id="cd18186">
    <property type="entry name" value="BTB_POZ_ZBTB_KLHL-like"/>
    <property type="match status" value="1"/>
</dbReference>
<dbReference type="SMART" id="SM00225">
    <property type="entry name" value="BTB"/>
    <property type="match status" value="1"/>
</dbReference>
<sequence length="303" mass="33518">PAQSVVSIAPSPAQSAVSIAPSPAQSVISFSPSLAHSPLSIPPPLQNHPKYFFDDELVIFKVEGTLFRVHKHFLNKESEAFQSMFFHPPDAAGPDGRSADRPIVLPDVKVLEFEALLDVFYESTYCDKETGVGIPSTWVPGGNTSELEDYERSQLREKLEALLSVANRFNFEKVKSLAVKALPLVALDPVDTILLARQHEVASWLEPAYLKLCRRSTPLNPMEARQLGLEVTTLIAQARERYRESDEYVEIKRVSKVNGVPFETTAKESEKALSIVARNAIGSAFFPGGYRLQDIALNLLSLN</sequence>
<keyword evidence="3" id="KW-1185">Reference proteome</keyword>
<protein>
    <recommendedName>
        <fullName evidence="1">BTB domain-containing protein</fullName>
    </recommendedName>
</protein>
<reference evidence="2 3" key="1">
    <citation type="submission" date="2019-01" db="EMBL/GenBank/DDBJ databases">
        <title>Draft genome sequence of Psathyrella aberdarensis IHI B618.</title>
        <authorList>
            <person name="Buettner E."/>
            <person name="Kellner H."/>
        </authorList>
    </citation>
    <scope>NUCLEOTIDE SEQUENCE [LARGE SCALE GENOMIC DNA]</scope>
    <source>
        <strain evidence="2 3">IHI B618</strain>
    </source>
</reference>
<dbReference type="AlphaFoldDB" id="A0A4Q2DIJ8"/>
<dbReference type="SUPFAM" id="SSF54695">
    <property type="entry name" value="POZ domain"/>
    <property type="match status" value="1"/>
</dbReference>
<evidence type="ECO:0000313" key="3">
    <source>
        <dbReference type="Proteomes" id="UP000290288"/>
    </source>
</evidence>
<organism evidence="2 3">
    <name type="scientific">Candolleomyces aberdarensis</name>
    <dbReference type="NCBI Taxonomy" id="2316362"/>
    <lineage>
        <taxon>Eukaryota</taxon>
        <taxon>Fungi</taxon>
        <taxon>Dikarya</taxon>
        <taxon>Basidiomycota</taxon>
        <taxon>Agaricomycotina</taxon>
        <taxon>Agaricomycetes</taxon>
        <taxon>Agaricomycetidae</taxon>
        <taxon>Agaricales</taxon>
        <taxon>Agaricineae</taxon>
        <taxon>Psathyrellaceae</taxon>
        <taxon>Candolleomyces</taxon>
    </lineage>
</organism>
<dbReference type="Pfam" id="PF00651">
    <property type="entry name" value="BTB"/>
    <property type="match status" value="1"/>
</dbReference>
<dbReference type="InterPro" id="IPR011333">
    <property type="entry name" value="SKP1/BTB/POZ_sf"/>
</dbReference>
<dbReference type="Proteomes" id="UP000290288">
    <property type="component" value="Unassembled WGS sequence"/>
</dbReference>
<dbReference type="Gene3D" id="3.30.710.10">
    <property type="entry name" value="Potassium Channel Kv1.1, Chain A"/>
    <property type="match status" value="1"/>
</dbReference>
<evidence type="ECO:0000259" key="1">
    <source>
        <dbReference type="PROSITE" id="PS50097"/>
    </source>
</evidence>
<name>A0A4Q2DIJ8_9AGAR</name>
<accession>A0A4Q2DIJ8</accession>
<dbReference type="STRING" id="2316362.A0A4Q2DIJ8"/>
<dbReference type="InterPro" id="IPR000210">
    <property type="entry name" value="BTB/POZ_dom"/>
</dbReference>
<dbReference type="OrthoDB" id="3223751at2759"/>
<proteinExistence type="predicted"/>
<gene>
    <name evidence="2" type="ORF">EST38_g6173</name>
</gene>